<protein>
    <recommendedName>
        <fullName evidence="2 7">peptidylprolyl isomerase</fullName>
        <ecNumber evidence="2 7">5.2.1.8</ecNumber>
    </recommendedName>
</protein>
<keyword evidence="4" id="KW-0802">TPR repeat</keyword>
<dbReference type="SUPFAM" id="SSF48452">
    <property type="entry name" value="TPR-like"/>
    <property type="match status" value="1"/>
</dbReference>
<dbReference type="InterPro" id="IPR050754">
    <property type="entry name" value="FKBP4/5/8-like"/>
</dbReference>
<name>A0AA36GBA0_9BILA</name>
<dbReference type="InterPro" id="IPR046357">
    <property type="entry name" value="PPIase_dom_sf"/>
</dbReference>
<evidence type="ECO:0000256" key="8">
    <source>
        <dbReference type="SAM" id="MobiDB-lite"/>
    </source>
</evidence>
<accession>A0AA36GBA0</accession>
<evidence type="ECO:0000256" key="3">
    <source>
        <dbReference type="ARBA" id="ARBA00022737"/>
    </source>
</evidence>
<keyword evidence="11" id="KW-1185">Reference proteome</keyword>
<dbReference type="AlphaFoldDB" id="A0AA36GBA0"/>
<evidence type="ECO:0000256" key="6">
    <source>
        <dbReference type="ARBA" id="ARBA00023235"/>
    </source>
</evidence>
<evidence type="ECO:0000313" key="11">
    <source>
        <dbReference type="Proteomes" id="UP001177023"/>
    </source>
</evidence>
<keyword evidence="3" id="KW-0677">Repeat</keyword>
<dbReference type="Pfam" id="PF00254">
    <property type="entry name" value="FKBP_C"/>
    <property type="match status" value="1"/>
</dbReference>
<dbReference type="InterPro" id="IPR019734">
    <property type="entry name" value="TPR_rpt"/>
</dbReference>
<dbReference type="Gene3D" id="3.10.50.40">
    <property type="match status" value="1"/>
</dbReference>
<evidence type="ECO:0000256" key="7">
    <source>
        <dbReference type="PROSITE-ProRule" id="PRU00277"/>
    </source>
</evidence>
<organism evidence="10 11">
    <name type="scientific">Mesorhabditis spiculigera</name>
    <dbReference type="NCBI Taxonomy" id="96644"/>
    <lineage>
        <taxon>Eukaryota</taxon>
        <taxon>Metazoa</taxon>
        <taxon>Ecdysozoa</taxon>
        <taxon>Nematoda</taxon>
        <taxon>Chromadorea</taxon>
        <taxon>Rhabditida</taxon>
        <taxon>Rhabditina</taxon>
        <taxon>Rhabditomorpha</taxon>
        <taxon>Rhabditoidea</taxon>
        <taxon>Rhabditidae</taxon>
        <taxon>Mesorhabditinae</taxon>
        <taxon>Mesorhabditis</taxon>
    </lineage>
</organism>
<dbReference type="Proteomes" id="UP001177023">
    <property type="component" value="Unassembled WGS sequence"/>
</dbReference>
<evidence type="ECO:0000256" key="1">
    <source>
        <dbReference type="ARBA" id="ARBA00000971"/>
    </source>
</evidence>
<reference evidence="10" key="1">
    <citation type="submission" date="2023-06" db="EMBL/GenBank/DDBJ databases">
        <authorList>
            <person name="Delattre M."/>
        </authorList>
    </citation>
    <scope>NUCLEOTIDE SEQUENCE</scope>
    <source>
        <strain evidence="10">AF72</strain>
    </source>
</reference>
<dbReference type="EC" id="5.2.1.8" evidence="2 7"/>
<evidence type="ECO:0000256" key="5">
    <source>
        <dbReference type="ARBA" id="ARBA00023110"/>
    </source>
</evidence>
<comment type="caution">
    <text evidence="10">The sequence shown here is derived from an EMBL/GenBank/DDBJ whole genome shotgun (WGS) entry which is preliminary data.</text>
</comment>
<dbReference type="InterPro" id="IPR001179">
    <property type="entry name" value="PPIase_FKBP_dom"/>
</dbReference>
<keyword evidence="6 7" id="KW-0413">Isomerase</keyword>
<feature type="region of interest" description="Disordered" evidence="8">
    <location>
        <begin position="329"/>
        <end position="363"/>
    </location>
</feature>
<dbReference type="PROSITE" id="PS50059">
    <property type="entry name" value="FKBP_PPIASE"/>
    <property type="match status" value="1"/>
</dbReference>
<evidence type="ECO:0000256" key="2">
    <source>
        <dbReference type="ARBA" id="ARBA00013194"/>
    </source>
</evidence>
<dbReference type="GO" id="GO:0003755">
    <property type="term" value="F:peptidyl-prolyl cis-trans isomerase activity"/>
    <property type="evidence" value="ECO:0007669"/>
    <property type="project" value="UniProtKB-KW"/>
</dbReference>
<dbReference type="EMBL" id="CATQJA010002710">
    <property type="protein sequence ID" value="CAJ0587284.1"/>
    <property type="molecule type" value="Genomic_DNA"/>
</dbReference>
<proteinExistence type="predicted"/>
<dbReference type="FunFam" id="3.10.50.40:FF:000006">
    <property type="entry name" value="Peptidyl-prolyl cis-trans isomerase"/>
    <property type="match status" value="1"/>
</dbReference>
<dbReference type="InterPro" id="IPR011990">
    <property type="entry name" value="TPR-like_helical_dom_sf"/>
</dbReference>
<sequence>MADAEGFVQLCEGLQKKIIQEGQDTASPLIGSTVHVHYTGRLENGDVFDSSRTRDPFRFNLGREHVVKGWDIGVATMKKGERCELLIAPKLGYGPSGHPPIIPPGAILTFEVELIRWESEEFGPPMDMVKDELSVAAMQERVDEAECAGLLLPWLRLPYNVRGSHAMLSSPPKIPDDATLKNIKAAEEAKERGNDFLKQGKLKLALKEYQRIEVLLEHRHAKEAPSEKRDALMLAAFLNMATIHQMLNEEVETVAACDKALKMDPKNVKALYRKGHAKNSLALYDEAEAIFTDITLIQPNNKDAQLQIRLCKQRSKEFEQSGRRRYKRLFAKKSAAEPAAHESTSKEIDADDPQPCTSAEHEA</sequence>
<evidence type="ECO:0000313" key="10">
    <source>
        <dbReference type="EMBL" id="CAJ0587284.1"/>
    </source>
</evidence>
<dbReference type="PANTHER" id="PTHR46512">
    <property type="entry name" value="PEPTIDYLPROLYL ISOMERASE"/>
    <property type="match status" value="1"/>
</dbReference>
<dbReference type="SUPFAM" id="SSF54534">
    <property type="entry name" value="FKBP-like"/>
    <property type="match status" value="1"/>
</dbReference>
<gene>
    <name evidence="10" type="ORF">MSPICULIGERA_LOCUS25260</name>
</gene>
<feature type="compositionally biased region" description="Basic and acidic residues" evidence="8">
    <location>
        <begin position="339"/>
        <end position="348"/>
    </location>
</feature>
<feature type="domain" description="PPIase FKBP-type" evidence="9">
    <location>
        <begin position="31"/>
        <end position="118"/>
    </location>
</feature>
<comment type="catalytic activity">
    <reaction evidence="1 7">
        <text>[protein]-peptidylproline (omega=180) = [protein]-peptidylproline (omega=0)</text>
        <dbReference type="Rhea" id="RHEA:16237"/>
        <dbReference type="Rhea" id="RHEA-COMP:10747"/>
        <dbReference type="Rhea" id="RHEA-COMP:10748"/>
        <dbReference type="ChEBI" id="CHEBI:83833"/>
        <dbReference type="ChEBI" id="CHEBI:83834"/>
        <dbReference type="EC" id="5.2.1.8"/>
    </reaction>
</comment>
<dbReference type="Gene3D" id="1.25.40.10">
    <property type="entry name" value="Tetratricopeptide repeat domain"/>
    <property type="match status" value="1"/>
</dbReference>
<keyword evidence="5 7" id="KW-0697">Rotamase</keyword>
<feature type="non-terminal residue" evidence="10">
    <location>
        <position position="363"/>
    </location>
</feature>
<evidence type="ECO:0000256" key="4">
    <source>
        <dbReference type="ARBA" id="ARBA00022803"/>
    </source>
</evidence>
<dbReference type="PANTHER" id="PTHR46512:SF9">
    <property type="entry name" value="PEPTIDYLPROLYL ISOMERASE"/>
    <property type="match status" value="1"/>
</dbReference>
<evidence type="ECO:0000259" key="9">
    <source>
        <dbReference type="PROSITE" id="PS50059"/>
    </source>
</evidence>
<dbReference type="SMART" id="SM00028">
    <property type="entry name" value="TPR"/>
    <property type="match status" value="3"/>
</dbReference>